<evidence type="ECO:0000313" key="1">
    <source>
        <dbReference type="EMBL" id="MBP1855559.1"/>
    </source>
</evidence>
<dbReference type="EMBL" id="JAGGJX010000003">
    <property type="protein sequence ID" value="MBP1855559.1"/>
    <property type="molecule type" value="Genomic_DNA"/>
</dbReference>
<organism evidence="1 2">
    <name type="scientific">Metaclostridioides mangenotii</name>
    <dbReference type="NCBI Taxonomy" id="1540"/>
    <lineage>
        <taxon>Bacteria</taxon>
        <taxon>Bacillati</taxon>
        <taxon>Bacillota</taxon>
        <taxon>Clostridia</taxon>
        <taxon>Peptostreptococcales</taxon>
        <taxon>Peptostreptococcaceae</taxon>
        <taxon>Metaclostridioides</taxon>
    </lineage>
</organism>
<protein>
    <submittedName>
        <fullName evidence="1">Kynurenine formamidase</fullName>
    </submittedName>
</protein>
<dbReference type="RefSeq" id="WP_209456976.1">
    <property type="nucleotide sequence ID" value="NZ_BAAACS010000011.1"/>
</dbReference>
<sequence length="188" mass="21671">MIIDLTTKLEKDSDAMKWVETQENKLRAAGHVGTHLDTYCKSDIPIEYFKSIGVLIDVSEICYDREVEPKDLEGTNILENSFVIFRTSHIDKFDYGCKEYFNNHPQLSHKLIDYLLDKNINFIGIDCSGIRRGQEHQPADRLCESKGVYVIENLTNLRKIGSDPFTVYTMWLDDSDLTGLRCRVIAEQ</sequence>
<comment type="caution">
    <text evidence="1">The sequence shown here is derived from an EMBL/GenBank/DDBJ whole genome shotgun (WGS) entry which is preliminary data.</text>
</comment>
<accession>A0ABS4ECA9</accession>
<dbReference type="Proteomes" id="UP000767291">
    <property type="component" value="Unassembled WGS sequence"/>
</dbReference>
<dbReference type="InterPro" id="IPR007325">
    <property type="entry name" value="KFase/CYL"/>
</dbReference>
<proteinExistence type="predicted"/>
<dbReference type="InterPro" id="IPR037175">
    <property type="entry name" value="KFase_sf"/>
</dbReference>
<keyword evidence="2" id="KW-1185">Reference proteome</keyword>
<reference evidence="1 2" key="1">
    <citation type="submission" date="2021-03" db="EMBL/GenBank/DDBJ databases">
        <title>Genomic Encyclopedia of Type Strains, Phase IV (KMG-IV): sequencing the most valuable type-strain genomes for metagenomic binning, comparative biology and taxonomic classification.</title>
        <authorList>
            <person name="Goeker M."/>
        </authorList>
    </citation>
    <scope>NUCLEOTIDE SEQUENCE [LARGE SCALE GENOMIC DNA]</scope>
    <source>
        <strain evidence="1 2">DSM 1289</strain>
    </source>
</reference>
<dbReference type="Gene3D" id="3.50.30.50">
    <property type="entry name" value="Putative cyclase"/>
    <property type="match status" value="1"/>
</dbReference>
<dbReference type="Pfam" id="PF04199">
    <property type="entry name" value="Cyclase"/>
    <property type="match status" value="1"/>
</dbReference>
<dbReference type="SUPFAM" id="SSF102198">
    <property type="entry name" value="Putative cyclase"/>
    <property type="match status" value="1"/>
</dbReference>
<name>A0ABS4ECA9_9FIRM</name>
<gene>
    <name evidence="1" type="ORF">J2Z43_001954</name>
</gene>
<evidence type="ECO:0000313" key="2">
    <source>
        <dbReference type="Proteomes" id="UP000767291"/>
    </source>
</evidence>